<keyword evidence="2" id="KW-1185">Reference proteome</keyword>
<dbReference type="STRING" id="1469144.LI90_1625"/>
<dbReference type="EMBL" id="LAXD01000001">
    <property type="protein sequence ID" value="KWW99985.1"/>
    <property type="molecule type" value="Genomic_DNA"/>
</dbReference>
<reference evidence="2" key="1">
    <citation type="submission" date="2015-04" db="EMBL/GenBank/DDBJ databases">
        <title>Physiological reanalysis, assessment of diazotrophy, and genome sequences of multiple isolates of Streptomyces thermoautotrophicus.</title>
        <authorList>
            <person name="MacKellar D.C."/>
            <person name="Lieber L."/>
            <person name="Norman J."/>
            <person name="Bolger A."/>
            <person name="Tobin C."/>
            <person name="Murray J.W."/>
            <person name="Chang R."/>
            <person name="Ford T."/>
            <person name="Nguyen P.Q."/>
            <person name="Woodward J."/>
            <person name="Permingeat H."/>
            <person name="Joshi N.S."/>
            <person name="Silver P.A."/>
            <person name="Usadel B."/>
            <person name="Rutherford A.W."/>
            <person name="Friesen M."/>
            <person name="Prell J."/>
        </authorList>
    </citation>
    <scope>NUCLEOTIDE SEQUENCE [LARGE SCALE GENOMIC DNA]</scope>
    <source>
        <strain evidence="2">H1</strain>
    </source>
</reference>
<sequence>MTGTRDEVSAFRQRATVEHDGPLAVGRRAVRVWKTPAARSPALFGPVRIPPSDHRARTSR</sequence>
<accession>A0A132MQH1</accession>
<comment type="caution">
    <text evidence="1">The sequence shown here is derived from an EMBL/GenBank/DDBJ whole genome shotgun (WGS) entry which is preliminary data.</text>
</comment>
<name>A0A132MQH1_9ACTN</name>
<protein>
    <submittedName>
        <fullName evidence="1">Uncharacterized protein</fullName>
    </submittedName>
</protein>
<proteinExistence type="predicted"/>
<evidence type="ECO:0000313" key="1">
    <source>
        <dbReference type="EMBL" id="KWW99985.1"/>
    </source>
</evidence>
<gene>
    <name evidence="1" type="ORF">LI90_1625</name>
</gene>
<evidence type="ECO:0000313" key="2">
    <source>
        <dbReference type="Proteomes" id="UP000070188"/>
    </source>
</evidence>
<dbReference type="Proteomes" id="UP000070188">
    <property type="component" value="Unassembled WGS sequence"/>
</dbReference>
<dbReference type="PATRIC" id="fig|1469144.10.peg.1775"/>
<dbReference type="AlphaFoldDB" id="A0A132MQH1"/>
<organism evidence="1 2">
    <name type="scientific">Carbonactinospora thermoautotrophica</name>
    <dbReference type="NCBI Taxonomy" id="1469144"/>
    <lineage>
        <taxon>Bacteria</taxon>
        <taxon>Bacillati</taxon>
        <taxon>Actinomycetota</taxon>
        <taxon>Actinomycetes</taxon>
        <taxon>Kitasatosporales</taxon>
        <taxon>Carbonactinosporaceae</taxon>
        <taxon>Carbonactinospora</taxon>
    </lineage>
</organism>